<name>A0A3A9LFZ1_MORCA</name>
<dbReference type="Pfam" id="PF04883">
    <property type="entry name" value="HK97-gp10_like"/>
    <property type="match status" value="1"/>
</dbReference>
<proteinExistence type="predicted"/>
<accession>A0A3A9LFZ1</accession>
<dbReference type="Proteomes" id="UP000280228">
    <property type="component" value="Chromosome"/>
</dbReference>
<dbReference type="RefSeq" id="WP_003658556.1">
    <property type="nucleotide sequence ID" value="NZ_CP034662.1"/>
</dbReference>
<dbReference type="EMBL" id="CP034662">
    <property type="protein sequence ID" value="AZQ93046.1"/>
    <property type="molecule type" value="Genomic_DNA"/>
</dbReference>
<protein>
    <recommendedName>
        <fullName evidence="3">Phage protein, HK97 gp10 family</fullName>
    </recommendedName>
</protein>
<dbReference type="NCBIfam" id="TIGR01725">
    <property type="entry name" value="phge_HK97_gp10"/>
    <property type="match status" value="1"/>
</dbReference>
<sequence>MIGKIEVLGLDELDKQFAKLDDKVKDKALSKALNHALNPIRKDAKFYASVAPEPHTMIVKGGRRVVVQRGLLRSAIRKRKVPKREMGELGGHGVAMGIYVGKGTKQKEYPNYWHFVEYGTSQMPAVPFLRPAFDKNVQVAVNAFAKTLKDEIDKIVK</sequence>
<reference evidence="1 2" key="1">
    <citation type="submission" date="2018-12" db="EMBL/GenBank/DDBJ databases">
        <title>Persistence of Moraxella catarrhalis in Chronic Obstructive Pulmonary Disease and Regulation of the Hag/MID Adhesin.</title>
        <authorList>
            <person name="Murphy T."/>
            <person name="Zhao X."/>
            <person name="Vyas G."/>
            <person name="Aluvathingal J."/>
            <person name="Nadendla S."/>
            <person name="Tallon L."/>
            <person name="Tettelin H."/>
        </authorList>
    </citation>
    <scope>NUCLEOTIDE SEQUENCE [LARGE SCALE GENOMIC DNA]</scope>
    <source>
        <strain evidence="1 2">46P58B1</strain>
    </source>
</reference>
<evidence type="ECO:0000313" key="1">
    <source>
        <dbReference type="EMBL" id="AZQ93046.1"/>
    </source>
</evidence>
<evidence type="ECO:0000313" key="2">
    <source>
        <dbReference type="Proteomes" id="UP000280228"/>
    </source>
</evidence>
<evidence type="ECO:0008006" key="3">
    <source>
        <dbReference type="Google" id="ProtNLM"/>
    </source>
</evidence>
<dbReference type="InterPro" id="IPR010064">
    <property type="entry name" value="HK97-gp10_tail"/>
</dbReference>
<gene>
    <name evidence="1" type="ORF">EJK53_1693</name>
</gene>
<organism evidence="1 2">
    <name type="scientific">Moraxella catarrhalis</name>
    <name type="common">Branhamella catarrhalis</name>
    <dbReference type="NCBI Taxonomy" id="480"/>
    <lineage>
        <taxon>Bacteria</taxon>
        <taxon>Pseudomonadati</taxon>
        <taxon>Pseudomonadota</taxon>
        <taxon>Gammaproteobacteria</taxon>
        <taxon>Moraxellales</taxon>
        <taxon>Moraxellaceae</taxon>
        <taxon>Moraxella</taxon>
    </lineage>
</organism>
<dbReference type="AlphaFoldDB" id="A0A3A9LFZ1"/>